<dbReference type="InterPro" id="IPR002123">
    <property type="entry name" value="Plipid/glycerol_acylTrfase"/>
</dbReference>
<dbReference type="GO" id="GO:0036149">
    <property type="term" value="P:phosphatidylinositol acyl-chain remodeling"/>
    <property type="evidence" value="ECO:0007669"/>
    <property type="project" value="TreeGrafter"/>
</dbReference>
<dbReference type="SUPFAM" id="SSF69593">
    <property type="entry name" value="Glycerol-3-phosphate (1)-acyltransferase"/>
    <property type="match status" value="1"/>
</dbReference>
<dbReference type="EMBL" id="CP119945">
    <property type="protein sequence ID" value="WFC99540.1"/>
    <property type="molecule type" value="Genomic_DNA"/>
</dbReference>
<reference evidence="3 4" key="1">
    <citation type="submission" date="2023-03" db="EMBL/GenBank/DDBJ databases">
        <title>Mating type loci evolution in Malassezia.</title>
        <authorList>
            <person name="Coelho M.A."/>
        </authorList>
    </citation>
    <scope>NUCLEOTIDE SEQUENCE [LARGE SCALE GENOMIC DNA]</scope>
    <source>
        <strain evidence="3 4">CBS 9725</strain>
    </source>
</reference>
<name>A0AAJ5YST6_9BASI</name>
<evidence type="ECO:0000313" key="3">
    <source>
        <dbReference type="EMBL" id="WFC99540.1"/>
    </source>
</evidence>
<dbReference type="Proteomes" id="UP001219567">
    <property type="component" value="Chromosome 3"/>
</dbReference>
<accession>A0AAJ5YST6</accession>
<dbReference type="SMART" id="SM00563">
    <property type="entry name" value="PlsC"/>
    <property type="match status" value="1"/>
</dbReference>
<dbReference type="CDD" id="cd07990">
    <property type="entry name" value="LPLAT_LCLAT1-like"/>
    <property type="match status" value="1"/>
</dbReference>
<feature type="transmembrane region" description="Helical" evidence="1">
    <location>
        <begin position="21"/>
        <end position="42"/>
    </location>
</feature>
<dbReference type="Pfam" id="PF01553">
    <property type="entry name" value="Acyltransferase"/>
    <property type="match status" value="1"/>
</dbReference>
<organism evidence="3 4">
    <name type="scientific">Malassezia yamatoensis</name>
    <dbReference type="NCBI Taxonomy" id="253288"/>
    <lineage>
        <taxon>Eukaryota</taxon>
        <taxon>Fungi</taxon>
        <taxon>Dikarya</taxon>
        <taxon>Basidiomycota</taxon>
        <taxon>Ustilaginomycotina</taxon>
        <taxon>Malasseziomycetes</taxon>
        <taxon>Malasseziales</taxon>
        <taxon>Malasseziaceae</taxon>
        <taxon>Malassezia</taxon>
    </lineage>
</organism>
<feature type="domain" description="Phospholipid/glycerol acyltransferase" evidence="2">
    <location>
        <begin position="73"/>
        <end position="197"/>
    </location>
</feature>
<dbReference type="GO" id="GO:0016746">
    <property type="term" value="F:acyltransferase activity"/>
    <property type="evidence" value="ECO:0007669"/>
    <property type="project" value="InterPro"/>
</dbReference>
<keyword evidence="1" id="KW-1133">Transmembrane helix</keyword>
<dbReference type="PANTHER" id="PTHR10983">
    <property type="entry name" value="1-ACYLGLYCEROL-3-PHOSPHATE ACYLTRANSFERASE-RELATED"/>
    <property type="match status" value="1"/>
</dbReference>
<keyword evidence="4" id="KW-1185">Reference proteome</keyword>
<proteinExistence type="predicted"/>
<evidence type="ECO:0000259" key="2">
    <source>
        <dbReference type="SMART" id="SM00563"/>
    </source>
</evidence>
<evidence type="ECO:0000256" key="1">
    <source>
        <dbReference type="SAM" id="Phobius"/>
    </source>
</evidence>
<gene>
    <name evidence="3" type="ORF">MYAM1_002285</name>
</gene>
<dbReference type="GO" id="GO:0005783">
    <property type="term" value="C:endoplasmic reticulum"/>
    <property type="evidence" value="ECO:0007669"/>
    <property type="project" value="TreeGrafter"/>
</dbReference>
<protein>
    <recommendedName>
        <fullName evidence="2">Phospholipid/glycerol acyltransferase domain-containing protein</fullName>
    </recommendedName>
</protein>
<feature type="transmembrane region" description="Helical" evidence="1">
    <location>
        <begin position="115"/>
        <end position="132"/>
    </location>
</feature>
<sequence length="218" mass="25117">MPLWYIWPSAFQSLVRVCKSLFAMLLVHMFYIFAYSEIVLSFGDLDGNLVDATQFAKINSHGRVVGLNLPATGIWMGNHQIYTDWVYMCRALSVYADLEANFYIVMKDSLRRIPILGYYMGLLQFFFLSRNWEKDQARLKTTLQSILETGPSKLALLLYPEGTNISRNTIRKSHNYSASHNKPMLQNVLLPHSTGLYFCTKTIQSKLPNTYILVRRIA</sequence>
<keyword evidence="1" id="KW-0812">Transmembrane</keyword>
<keyword evidence="1" id="KW-0472">Membrane</keyword>
<dbReference type="PANTHER" id="PTHR10983:SF16">
    <property type="entry name" value="LYSOCARDIOLIPIN ACYLTRANSFERASE 1"/>
    <property type="match status" value="1"/>
</dbReference>
<evidence type="ECO:0000313" key="4">
    <source>
        <dbReference type="Proteomes" id="UP001219567"/>
    </source>
</evidence>
<dbReference type="AlphaFoldDB" id="A0AAJ5YST6"/>